<evidence type="ECO:0000313" key="2">
    <source>
        <dbReference type="Proteomes" id="UP000309594"/>
    </source>
</evidence>
<dbReference type="Proteomes" id="UP000309594">
    <property type="component" value="Unassembled WGS sequence"/>
</dbReference>
<gene>
    <name evidence="1" type="ORF">FBD94_20180</name>
</gene>
<name>A0A4U1G216_9SPHI</name>
<comment type="caution">
    <text evidence="1">The sequence shown here is derived from an EMBL/GenBank/DDBJ whole genome shotgun (WGS) entry which is preliminary data.</text>
</comment>
<dbReference type="RefSeq" id="WP_136881537.1">
    <property type="nucleotide sequence ID" value="NZ_SWDX01000009.1"/>
</dbReference>
<dbReference type="PANTHER" id="PTHR35532">
    <property type="entry name" value="SIMILAR TO POLYHYDROXYALKANOATE DEPOLYMERASE"/>
    <property type="match status" value="1"/>
</dbReference>
<dbReference type="EMBL" id="SWDX01000009">
    <property type="protein sequence ID" value="TKC57601.1"/>
    <property type="molecule type" value="Genomic_DNA"/>
</dbReference>
<accession>A0A4U1G216</accession>
<dbReference type="Gene3D" id="2.60.120.260">
    <property type="entry name" value="Galactose-binding domain-like"/>
    <property type="match status" value="2"/>
</dbReference>
<organism evidence="1 2">
    <name type="scientific">Pedobacter hiemivivus</name>
    <dbReference type="NCBI Taxonomy" id="2530454"/>
    <lineage>
        <taxon>Bacteria</taxon>
        <taxon>Pseudomonadati</taxon>
        <taxon>Bacteroidota</taxon>
        <taxon>Sphingobacteriia</taxon>
        <taxon>Sphingobacteriales</taxon>
        <taxon>Sphingobacteriaceae</taxon>
        <taxon>Pedobacter</taxon>
    </lineage>
</organism>
<protein>
    <submittedName>
        <fullName evidence="1">Discoidin domain-containing protein</fullName>
    </submittedName>
</protein>
<proteinExistence type="predicted"/>
<dbReference type="AlphaFoldDB" id="A0A4U1G216"/>
<dbReference type="PANTHER" id="PTHR35532:SF5">
    <property type="entry name" value="CARBOHYDRATE-BINDING DOMAIN-CONTAINING PROTEIN"/>
    <property type="match status" value="1"/>
</dbReference>
<sequence>MTVSYTHLKQFLYFTLVCIVSMACSNTGDKPIEQALMLAGSNRPELERVLDHYHTAKDSLKYKAACFLIENMPSHQYDEVHPKLFHIMDSLNRSQLSTDSVYKIFDSTRKTIPTPHRRNFSDIKTLSYDFLISHIDASFDAWYNAPWREKITFENFCEYILPYSESNEKRELWISYYRSKYGHYLNNYANKNKNTSIQQFCELVNGSLIHHSKIVLYQKGLRNYPPTLVDNIRSGSCEEYKSKTIYLMRSLGLPVGTDFSPQWINFNSSHTWNILIGDDGKKYPFLGFDEKIKDWHIESTFHCPKVFRKTYSIQKESLAQQNVRESLPGFLKSPNLKDVSEEYFPVCDVDLNLENSRATFPKVAYLCVFDNKRWVPVHWGLVKGTKVKFSKMGKGLIYLPAYYINNEIVAAAAPFILDTLGKISAITVDTANTTEAILTRKYYTIKVREYPKRMLNGRFQGANDPGFKKPEDLYSIKLLPKVTFNKVKTNIRKKFRYVRYIGGPRSFTNVAEIEFYTKERGILSRVCGDIIGTPGSYGDKPEKTKEKALDGDVLSFFDALVDSGAWVGYDLKLGKTIDEIHFLPKNDDNNIRIGDVYELLYWNDGQWNTLGARKANTETLVYNNCPQGALFLLHNHTRGKEERIFLLQNGKQVWW</sequence>
<reference evidence="1 2" key="1">
    <citation type="submission" date="2019-04" db="EMBL/GenBank/DDBJ databases">
        <title>Pedobacter sp. RP-1-16 sp. nov., isolated from Arctic soil.</title>
        <authorList>
            <person name="Dahal R.H."/>
            <person name="Kim D.-U."/>
        </authorList>
    </citation>
    <scope>NUCLEOTIDE SEQUENCE [LARGE SCALE GENOMIC DNA]</scope>
    <source>
        <strain evidence="1 2">RP-1-16</strain>
    </source>
</reference>
<evidence type="ECO:0000313" key="1">
    <source>
        <dbReference type="EMBL" id="TKC57601.1"/>
    </source>
</evidence>